<dbReference type="Proteomes" id="UP001151760">
    <property type="component" value="Unassembled WGS sequence"/>
</dbReference>
<keyword evidence="3" id="KW-1185">Reference proteome</keyword>
<feature type="compositionally biased region" description="Basic residues" evidence="1">
    <location>
        <begin position="205"/>
        <end position="223"/>
    </location>
</feature>
<organism evidence="2 3">
    <name type="scientific">Tanacetum coccineum</name>
    <dbReference type="NCBI Taxonomy" id="301880"/>
    <lineage>
        <taxon>Eukaryota</taxon>
        <taxon>Viridiplantae</taxon>
        <taxon>Streptophyta</taxon>
        <taxon>Embryophyta</taxon>
        <taxon>Tracheophyta</taxon>
        <taxon>Spermatophyta</taxon>
        <taxon>Magnoliopsida</taxon>
        <taxon>eudicotyledons</taxon>
        <taxon>Gunneridae</taxon>
        <taxon>Pentapetalae</taxon>
        <taxon>asterids</taxon>
        <taxon>campanulids</taxon>
        <taxon>Asterales</taxon>
        <taxon>Asteraceae</taxon>
        <taxon>Asteroideae</taxon>
        <taxon>Anthemideae</taxon>
        <taxon>Anthemidinae</taxon>
        <taxon>Tanacetum</taxon>
    </lineage>
</organism>
<proteinExistence type="predicted"/>
<evidence type="ECO:0000313" key="2">
    <source>
        <dbReference type="EMBL" id="GJT83133.1"/>
    </source>
</evidence>
<reference evidence="2" key="1">
    <citation type="journal article" date="2022" name="Int. J. Mol. Sci.">
        <title>Draft Genome of Tanacetum Coccineum: Genomic Comparison of Closely Related Tanacetum-Family Plants.</title>
        <authorList>
            <person name="Yamashiro T."/>
            <person name="Shiraishi A."/>
            <person name="Nakayama K."/>
            <person name="Satake H."/>
        </authorList>
    </citation>
    <scope>NUCLEOTIDE SEQUENCE</scope>
</reference>
<dbReference type="Gene3D" id="3.10.10.10">
    <property type="entry name" value="HIV Type 1 Reverse Transcriptase, subunit A, domain 1"/>
    <property type="match status" value="1"/>
</dbReference>
<dbReference type="InterPro" id="IPR043502">
    <property type="entry name" value="DNA/RNA_pol_sf"/>
</dbReference>
<name>A0ABQ5H5G7_9ASTR</name>
<evidence type="ECO:0008006" key="4">
    <source>
        <dbReference type="Google" id="ProtNLM"/>
    </source>
</evidence>
<dbReference type="PANTHER" id="PTHR15503">
    <property type="entry name" value="LDOC1 RELATED"/>
    <property type="match status" value="1"/>
</dbReference>
<accession>A0ABQ5H5G7</accession>
<sequence>MLLQRILKTSRRRNDLRMYRQFEIFPKVFPEDLPGLPPTRQVEFQINLVPGAASVAWAPYRLAQSEMKKLSEQLQELSDKGFVRPSSSPWEALILPALGLSPALSTERRYSKNGIQNSFLGHVIDSQGIHVDLAKIESIKDWASPKTPIEIRQFLGLASHGALDLGSTRNMLSCVNDIKEEQHGTGYSLKDKNEAKPDKTEHGIEKRRKDKVKSKPKTKKSTKVKPTPKNT</sequence>
<dbReference type="InterPro" id="IPR032567">
    <property type="entry name" value="RTL1-rel"/>
</dbReference>
<comment type="caution">
    <text evidence="2">The sequence shown here is derived from an EMBL/GenBank/DDBJ whole genome shotgun (WGS) entry which is preliminary data.</text>
</comment>
<gene>
    <name evidence="2" type="ORF">Tco_1057475</name>
</gene>
<evidence type="ECO:0000256" key="1">
    <source>
        <dbReference type="SAM" id="MobiDB-lite"/>
    </source>
</evidence>
<evidence type="ECO:0000313" key="3">
    <source>
        <dbReference type="Proteomes" id="UP001151760"/>
    </source>
</evidence>
<feature type="compositionally biased region" description="Basic and acidic residues" evidence="1">
    <location>
        <begin position="183"/>
        <end position="204"/>
    </location>
</feature>
<protein>
    <recommendedName>
        <fullName evidence="4">Reverse transcriptase domain-containing protein</fullName>
    </recommendedName>
</protein>
<dbReference type="PANTHER" id="PTHR15503:SF45">
    <property type="entry name" value="RNA-DIRECTED DNA POLYMERASE HOMOLOG"/>
    <property type="match status" value="1"/>
</dbReference>
<dbReference type="SUPFAM" id="SSF56672">
    <property type="entry name" value="DNA/RNA polymerases"/>
    <property type="match status" value="2"/>
</dbReference>
<feature type="region of interest" description="Disordered" evidence="1">
    <location>
        <begin position="183"/>
        <end position="231"/>
    </location>
</feature>
<reference evidence="2" key="2">
    <citation type="submission" date="2022-01" db="EMBL/GenBank/DDBJ databases">
        <authorList>
            <person name="Yamashiro T."/>
            <person name="Shiraishi A."/>
            <person name="Satake H."/>
            <person name="Nakayama K."/>
        </authorList>
    </citation>
    <scope>NUCLEOTIDE SEQUENCE</scope>
</reference>
<dbReference type="EMBL" id="BQNB010019233">
    <property type="protein sequence ID" value="GJT83133.1"/>
    <property type="molecule type" value="Genomic_DNA"/>
</dbReference>